<name>A0A8H6KLH0_9PEZI</name>
<dbReference type="EMBL" id="WIGM01000214">
    <property type="protein sequence ID" value="KAF6833530.1"/>
    <property type="molecule type" value="Genomic_DNA"/>
</dbReference>
<accession>A0A8H6KLH0</accession>
<keyword evidence="2" id="KW-1185">Reference proteome</keyword>
<reference evidence="1" key="1">
    <citation type="journal article" date="2020" name="Phytopathology">
        <title>Genome Sequence Resources of Colletotrichum truncatum, C. plurivorum, C. musicola, and C. sojae: Four Species Pathogenic to Soybean (Glycine max).</title>
        <authorList>
            <person name="Rogerio F."/>
            <person name="Boufleur T.R."/>
            <person name="Ciampi-Guillardi M."/>
            <person name="Sukno S.A."/>
            <person name="Thon M.R."/>
            <person name="Massola Junior N.S."/>
            <person name="Baroncelli R."/>
        </authorList>
    </citation>
    <scope>NUCLEOTIDE SEQUENCE</scope>
    <source>
        <strain evidence="1">LFN0074</strain>
    </source>
</reference>
<protein>
    <submittedName>
        <fullName evidence="1">Uncharacterized protein</fullName>
    </submittedName>
</protein>
<comment type="caution">
    <text evidence="1">The sequence shown here is derived from an EMBL/GenBank/DDBJ whole genome shotgun (WGS) entry which is preliminary data.</text>
</comment>
<organism evidence="1 2">
    <name type="scientific">Colletotrichum musicola</name>
    <dbReference type="NCBI Taxonomy" id="2175873"/>
    <lineage>
        <taxon>Eukaryota</taxon>
        <taxon>Fungi</taxon>
        <taxon>Dikarya</taxon>
        <taxon>Ascomycota</taxon>
        <taxon>Pezizomycotina</taxon>
        <taxon>Sordariomycetes</taxon>
        <taxon>Hypocreomycetidae</taxon>
        <taxon>Glomerellales</taxon>
        <taxon>Glomerellaceae</taxon>
        <taxon>Colletotrichum</taxon>
        <taxon>Colletotrichum orchidearum species complex</taxon>
    </lineage>
</organism>
<dbReference type="Proteomes" id="UP000639643">
    <property type="component" value="Unassembled WGS sequence"/>
</dbReference>
<evidence type="ECO:0000313" key="1">
    <source>
        <dbReference type="EMBL" id="KAF6833530.1"/>
    </source>
</evidence>
<evidence type="ECO:0000313" key="2">
    <source>
        <dbReference type="Proteomes" id="UP000639643"/>
    </source>
</evidence>
<sequence length="109" mass="11753">MPSQQAPVVHRSSILFLPTPRGTRTAHRHNALLLLQVCLALRQNHQPDLGICRSIAQISFAWAKLGKTGQAGQAGQAGRSWLQIPSTFSLLNYPSTTIPLVAAAESPCD</sequence>
<dbReference type="AlphaFoldDB" id="A0A8H6KLH0"/>
<gene>
    <name evidence="1" type="ORF">CMUS01_06512</name>
</gene>
<proteinExistence type="predicted"/>